<feature type="transmembrane region" description="Helical" evidence="1">
    <location>
        <begin position="21"/>
        <end position="42"/>
    </location>
</feature>
<name>A0A3S0T5E2_9HYPH</name>
<dbReference type="EMBL" id="RJTJ01000006">
    <property type="protein sequence ID" value="RUM07634.1"/>
    <property type="molecule type" value="Genomic_DNA"/>
</dbReference>
<proteinExistence type="predicted"/>
<comment type="caution">
    <text evidence="2">The sequence shown here is derived from an EMBL/GenBank/DDBJ whole genome shotgun (WGS) entry which is preliminary data.</text>
</comment>
<accession>A0A3S0T5E2</accession>
<dbReference type="Proteomes" id="UP000278081">
    <property type="component" value="Unassembled WGS sequence"/>
</dbReference>
<dbReference type="AlphaFoldDB" id="A0A3S0T5E2"/>
<evidence type="ECO:0000256" key="1">
    <source>
        <dbReference type="SAM" id="Phobius"/>
    </source>
</evidence>
<keyword evidence="1" id="KW-1133">Transmembrane helix</keyword>
<feature type="transmembrane region" description="Helical" evidence="1">
    <location>
        <begin position="54"/>
        <end position="75"/>
    </location>
</feature>
<dbReference type="OrthoDB" id="8403530at2"/>
<dbReference type="RefSeq" id="WP_126908624.1">
    <property type="nucleotide sequence ID" value="NZ_ML133753.1"/>
</dbReference>
<keyword evidence="1" id="KW-0812">Transmembrane</keyword>
<evidence type="ECO:0000313" key="3">
    <source>
        <dbReference type="Proteomes" id="UP000278081"/>
    </source>
</evidence>
<keyword evidence="1" id="KW-0472">Membrane</keyword>
<organism evidence="2 3">
    <name type="scientific">Rhizobium chutanense</name>
    <dbReference type="NCBI Taxonomy" id="2035448"/>
    <lineage>
        <taxon>Bacteria</taxon>
        <taxon>Pseudomonadati</taxon>
        <taxon>Pseudomonadota</taxon>
        <taxon>Alphaproteobacteria</taxon>
        <taxon>Hyphomicrobiales</taxon>
        <taxon>Rhizobiaceae</taxon>
        <taxon>Rhizobium/Agrobacterium group</taxon>
        <taxon>Rhizobium</taxon>
    </lineage>
</organism>
<evidence type="ECO:0000313" key="2">
    <source>
        <dbReference type="EMBL" id="RUM07634.1"/>
    </source>
</evidence>
<reference evidence="2 3" key="1">
    <citation type="submission" date="2018-11" db="EMBL/GenBank/DDBJ databases">
        <title>Rhizobium chutanense sp. nov., isolated from root nodules of Phaseolus vulgaris in China.</title>
        <authorList>
            <person name="Huo Y."/>
        </authorList>
    </citation>
    <scope>NUCLEOTIDE SEQUENCE [LARGE SCALE GENOMIC DNA]</scope>
    <source>
        <strain evidence="2 3">C16</strain>
    </source>
</reference>
<sequence>MLKSTLIVVAVSVAAGATIRAWAFAIFAFLLVAAWGAMILLRGSSFAEASVSCLQLLALMEICYLAGLFAFALWAHIQKRRKRDSIADRPHVTGKRPHG</sequence>
<gene>
    <name evidence="2" type="ORF">EFR84_09155</name>
</gene>
<protein>
    <submittedName>
        <fullName evidence="2">Uncharacterized protein</fullName>
    </submittedName>
</protein>